<keyword evidence="4" id="KW-1185">Reference proteome</keyword>
<dbReference type="PANTHER" id="PTHR39948:SF1">
    <property type="entry name" value="GEO11419P1"/>
    <property type="match status" value="1"/>
</dbReference>
<evidence type="ECO:0000256" key="1">
    <source>
        <dbReference type="SAM" id="Phobius"/>
    </source>
</evidence>
<gene>
    <name evidence="2" type="ORF">B4U79_14226</name>
    <name evidence="3" type="ORF">B4U79_15142</name>
</gene>
<protein>
    <submittedName>
        <fullName evidence="2">Uncharacterized protein</fullName>
    </submittedName>
</protein>
<sequence>MWKLAPVFLEAAAIRQGNFQGTRQGSNPTLYDSHGNPFHFSTTNASHLQPSAAVQQSPLTDCIWTFFWLGILIFIGYPIGLCACELYVIFSPFCVLCPKLESFANFLFKISQLPSLCTRNMINAKAIITM</sequence>
<feature type="transmembrane region" description="Helical" evidence="1">
    <location>
        <begin position="66"/>
        <end position="90"/>
    </location>
</feature>
<keyword evidence="1" id="KW-0812">Transmembrane</keyword>
<reference evidence="2 4" key="1">
    <citation type="journal article" date="2018" name="Gigascience">
        <title>Genomes of trombidid mites reveal novel predicted allergens and laterally-transferred genes associated with secondary metabolism.</title>
        <authorList>
            <person name="Dong X."/>
            <person name="Chaisiri K."/>
            <person name="Xia D."/>
            <person name="Armstrong S.D."/>
            <person name="Fang Y."/>
            <person name="Donnelly M.J."/>
            <person name="Kadowaki T."/>
            <person name="McGarry J.W."/>
            <person name="Darby A.C."/>
            <person name="Makepeace B.L."/>
        </authorList>
    </citation>
    <scope>NUCLEOTIDE SEQUENCE [LARGE SCALE GENOMIC DNA]</scope>
    <source>
        <strain evidence="2">UoL-WK</strain>
    </source>
</reference>
<organism evidence="2 4">
    <name type="scientific">Dinothrombium tinctorium</name>
    <dbReference type="NCBI Taxonomy" id="1965070"/>
    <lineage>
        <taxon>Eukaryota</taxon>
        <taxon>Metazoa</taxon>
        <taxon>Ecdysozoa</taxon>
        <taxon>Arthropoda</taxon>
        <taxon>Chelicerata</taxon>
        <taxon>Arachnida</taxon>
        <taxon>Acari</taxon>
        <taxon>Acariformes</taxon>
        <taxon>Trombidiformes</taxon>
        <taxon>Prostigmata</taxon>
        <taxon>Anystina</taxon>
        <taxon>Parasitengona</taxon>
        <taxon>Trombidioidea</taxon>
        <taxon>Trombidiidae</taxon>
        <taxon>Dinothrombium</taxon>
    </lineage>
</organism>
<name>A0A443RI17_9ACAR</name>
<evidence type="ECO:0000313" key="3">
    <source>
        <dbReference type="EMBL" id="RWS16553.1"/>
    </source>
</evidence>
<dbReference type="EMBL" id="NCKU01000587">
    <property type="protein sequence ID" value="RWS14931.1"/>
    <property type="molecule type" value="Genomic_DNA"/>
</dbReference>
<dbReference type="AlphaFoldDB" id="A0A443RI17"/>
<accession>A0A443RI17</accession>
<keyword evidence="1" id="KW-0472">Membrane</keyword>
<evidence type="ECO:0000313" key="2">
    <source>
        <dbReference type="EMBL" id="RWS14931.1"/>
    </source>
</evidence>
<dbReference type="EMBL" id="NCKU01000211">
    <property type="protein sequence ID" value="RWS16553.1"/>
    <property type="molecule type" value="Genomic_DNA"/>
</dbReference>
<keyword evidence="1" id="KW-1133">Transmembrane helix</keyword>
<dbReference type="Proteomes" id="UP000285301">
    <property type="component" value="Unassembled WGS sequence"/>
</dbReference>
<comment type="caution">
    <text evidence="2">The sequence shown here is derived from an EMBL/GenBank/DDBJ whole genome shotgun (WGS) entry which is preliminary data.</text>
</comment>
<dbReference type="OrthoDB" id="6484224at2759"/>
<dbReference type="PANTHER" id="PTHR39948">
    <property type="entry name" value="GEO11419P1"/>
    <property type="match status" value="1"/>
</dbReference>
<reference evidence="2" key="2">
    <citation type="submission" date="2018-11" db="EMBL/GenBank/DDBJ databases">
        <title>Trombidioid mite genomics.</title>
        <authorList>
            <person name="Dong X."/>
        </authorList>
    </citation>
    <scope>NUCLEOTIDE SEQUENCE</scope>
    <source>
        <strain evidence="2">UoL-WK</strain>
    </source>
</reference>
<evidence type="ECO:0000313" key="4">
    <source>
        <dbReference type="Proteomes" id="UP000285301"/>
    </source>
</evidence>
<proteinExistence type="predicted"/>